<accession>A0A6J1CUA9</accession>
<dbReference type="Gene3D" id="1.10.510.10">
    <property type="entry name" value="Transferase(Phosphotransferase) domain 1"/>
    <property type="match status" value="1"/>
</dbReference>
<evidence type="ECO:0000313" key="2">
    <source>
        <dbReference type="Proteomes" id="UP000504603"/>
    </source>
</evidence>
<dbReference type="InterPro" id="IPR011009">
    <property type="entry name" value="Kinase-like_dom_sf"/>
</dbReference>
<gene>
    <name evidence="3 4" type="primary">LOC111014411</name>
</gene>
<reference evidence="3 4" key="1">
    <citation type="submission" date="2025-04" db="UniProtKB">
        <authorList>
            <consortium name="RefSeq"/>
        </authorList>
    </citation>
    <scope>IDENTIFICATION</scope>
    <source>
        <strain evidence="3 4">OHB3-1</strain>
    </source>
</reference>
<dbReference type="GO" id="GO:0005524">
    <property type="term" value="F:ATP binding"/>
    <property type="evidence" value="ECO:0007669"/>
    <property type="project" value="InterPro"/>
</dbReference>
<protein>
    <submittedName>
        <fullName evidence="3 4">Dual specificity tyrosine-phosphorylation-regulated kinase 3-like</fullName>
    </submittedName>
</protein>
<dbReference type="PANTHER" id="PTHR48011">
    <property type="entry name" value="CCR4-NOT TRANSCRIPTIONAL COMPLEX SUBUNIT CAF120-RELATED"/>
    <property type="match status" value="1"/>
</dbReference>
<dbReference type="PANTHER" id="PTHR48011:SF18">
    <property type="entry name" value="MITOGEN-ACTIVATED PROTEIN KINASE KINASE KINASE 19-RELATED"/>
    <property type="match status" value="1"/>
</dbReference>
<dbReference type="RefSeq" id="XP_022144819.1">
    <property type="nucleotide sequence ID" value="XM_022289127.1"/>
</dbReference>
<dbReference type="SUPFAM" id="SSF56112">
    <property type="entry name" value="Protein kinase-like (PK-like)"/>
    <property type="match status" value="1"/>
</dbReference>
<dbReference type="InterPro" id="IPR000719">
    <property type="entry name" value="Prot_kinase_dom"/>
</dbReference>
<evidence type="ECO:0000313" key="4">
    <source>
        <dbReference type="RefSeq" id="XP_022144819.1"/>
    </source>
</evidence>
<dbReference type="InterPro" id="IPR052751">
    <property type="entry name" value="Plant_MAPKKK"/>
</dbReference>
<proteinExistence type="predicted"/>
<dbReference type="Proteomes" id="UP000504603">
    <property type="component" value="Unplaced"/>
</dbReference>
<organism evidence="2 3">
    <name type="scientific">Momordica charantia</name>
    <name type="common">Bitter gourd</name>
    <name type="synonym">Balsam pear</name>
    <dbReference type="NCBI Taxonomy" id="3673"/>
    <lineage>
        <taxon>Eukaryota</taxon>
        <taxon>Viridiplantae</taxon>
        <taxon>Streptophyta</taxon>
        <taxon>Embryophyta</taxon>
        <taxon>Tracheophyta</taxon>
        <taxon>Spermatophyta</taxon>
        <taxon>Magnoliopsida</taxon>
        <taxon>eudicotyledons</taxon>
        <taxon>Gunneridae</taxon>
        <taxon>Pentapetalae</taxon>
        <taxon>rosids</taxon>
        <taxon>fabids</taxon>
        <taxon>Cucurbitales</taxon>
        <taxon>Cucurbitaceae</taxon>
        <taxon>Momordiceae</taxon>
        <taxon>Momordica</taxon>
    </lineage>
</organism>
<dbReference type="AlphaFoldDB" id="A0A6J1CUA9"/>
<name>A0A6J1CUA9_MOMCH</name>
<dbReference type="KEGG" id="mcha:111014411"/>
<dbReference type="GO" id="GO:0007165">
    <property type="term" value="P:signal transduction"/>
    <property type="evidence" value="ECO:0007669"/>
    <property type="project" value="TreeGrafter"/>
</dbReference>
<dbReference type="OrthoDB" id="26722at2759"/>
<dbReference type="GeneID" id="111014411"/>
<evidence type="ECO:0000313" key="3">
    <source>
        <dbReference type="RefSeq" id="XP_022144818.1"/>
    </source>
</evidence>
<sequence>MTKSSDASEVNEPNRYSFNLHDFLKTKRRIVKCAKRTKPGNMIVKKRCGSGFGSGSGSGLVSLAKNRALCNLYSNLPIHIVVKSSSMEFSTSKGRITLRFGSNGLPRLMKDILRGLSNIHCDIKPRNMLLLPGGRGIETDSSSADFGLGKKFEISGRPADIWAFGCVVLEMLTGKRPEWRFGNSYEHLLDYYSTTTDRLAINSN</sequence>
<dbReference type="RefSeq" id="XP_022144818.1">
    <property type="nucleotide sequence ID" value="XM_022289126.1"/>
</dbReference>
<keyword evidence="2" id="KW-1185">Reference proteome</keyword>
<evidence type="ECO:0000259" key="1">
    <source>
        <dbReference type="PROSITE" id="PS50011"/>
    </source>
</evidence>
<dbReference type="GO" id="GO:0004672">
    <property type="term" value="F:protein kinase activity"/>
    <property type="evidence" value="ECO:0007669"/>
    <property type="project" value="InterPro"/>
</dbReference>
<feature type="domain" description="Protein kinase" evidence="1">
    <location>
        <begin position="1"/>
        <end position="204"/>
    </location>
</feature>
<dbReference type="PROSITE" id="PS50011">
    <property type="entry name" value="PROTEIN_KINASE_DOM"/>
    <property type="match status" value="1"/>
</dbReference>